<feature type="transmembrane region" description="Helical" evidence="1">
    <location>
        <begin position="170"/>
        <end position="189"/>
    </location>
</feature>
<evidence type="ECO:0000256" key="1">
    <source>
        <dbReference type="SAM" id="Phobius"/>
    </source>
</evidence>
<keyword evidence="3" id="KW-1185">Reference proteome</keyword>
<dbReference type="AlphaFoldDB" id="A0A1M6KIE9"/>
<protein>
    <submittedName>
        <fullName evidence="2">TraX protein</fullName>
    </submittedName>
</protein>
<reference evidence="2 3" key="1">
    <citation type="submission" date="2016-11" db="EMBL/GenBank/DDBJ databases">
        <authorList>
            <person name="Jaros S."/>
            <person name="Januszkiewicz K."/>
            <person name="Wedrychowicz H."/>
        </authorList>
    </citation>
    <scope>NUCLEOTIDE SEQUENCE [LARGE SCALE GENOMIC DNA]</scope>
    <source>
        <strain evidence="2 3">DSM 14214</strain>
    </source>
</reference>
<dbReference type="Pfam" id="PF05857">
    <property type="entry name" value="TraX"/>
    <property type="match status" value="1"/>
</dbReference>
<accession>A0A1M6KIE9</accession>
<keyword evidence="1" id="KW-1133">Transmembrane helix</keyword>
<organism evidence="2 3">
    <name type="scientific">Anaerotignum lactatifermentans DSM 14214</name>
    <dbReference type="NCBI Taxonomy" id="1121323"/>
    <lineage>
        <taxon>Bacteria</taxon>
        <taxon>Bacillati</taxon>
        <taxon>Bacillota</taxon>
        <taxon>Clostridia</taxon>
        <taxon>Lachnospirales</taxon>
        <taxon>Anaerotignaceae</taxon>
        <taxon>Anaerotignum</taxon>
    </lineage>
</organism>
<feature type="transmembrane region" description="Helical" evidence="1">
    <location>
        <begin position="133"/>
        <end position="164"/>
    </location>
</feature>
<sequence length="251" mass="28588">MTLTRFQLKILAICSMFLDHAMKIFEDVLEPAMGQTLYTAVLSLGRMAFLIFAFQLAEGVWHTHNVRAYLKRLFGFALLAEIPFQMVKSLILTGGISLSFGLTNVMMTLFFGVLSCVAYAYSVQKDRRDMGKFAVFLIALLAEVMGTDYGGFGVVFVFVLWYTWHSPQRWRAMFWMILFYYGLWIPLALLSWGITFAAVFESAMYLAVALGTWALLRQYHGEMGQKGGKYAFYLFYPVHLLCLAGAYCLVM</sequence>
<feature type="transmembrane region" description="Helical" evidence="1">
    <location>
        <begin position="37"/>
        <end position="61"/>
    </location>
</feature>
<feature type="transmembrane region" description="Helical" evidence="1">
    <location>
        <begin position="98"/>
        <end position="121"/>
    </location>
</feature>
<dbReference type="InterPro" id="IPR008875">
    <property type="entry name" value="TraX"/>
</dbReference>
<gene>
    <name evidence="2" type="ORF">SAMN02745138_00170</name>
</gene>
<name>A0A1M6KIE9_9FIRM</name>
<evidence type="ECO:0000313" key="3">
    <source>
        <dbReference type="Proteomes" id="UP000183975"/>
    </source>
</evidence>
<evidence type="ECO:0000313" key="2">
    <source>
        <dbReference type="EMBL" id="SHJ58702.1"/>
    </source>
</evidence>
<feature type="transmembrane region" description="Helical" evidence="1">
    <location>
        <begin position="73"/>
        <end position="92"/>
    </location>
</feature>
<keyword evidence="1" id="KW-0812">Transmembrane</keyword>
<keyword evidence="1" id="KW-0472">Membrane</keyword>
<dbReference type="RefSeq" id="WP_072848046.1">
    <property type="nucleotide sequence ID" value="NZ_FRAH01000003.1"/>
</dbReference>
<dbReference type="Proteomes" id="UP000183975">
    <property type="component" value="Unassembled WGS sequence"/>
</dbReference>
<feature type="transmembrane region" description="Helical" evidence="1">
    <location>
        <begin position="230"/>
        <end position="250"/>
    </location>
</feature>
<proteinExistence type="predicted"/>
<feature type="transmembrane region" description="Helical" evidence="1">
    <location>
        <begin position="196"/>
        <end position="215"/>
    </location>
</feature>
<dbReference type="EMBL" id="FRAH01000003">
    <property type="protein sequence ID" value="SHJ58702.1"/>
    <property type="molecule type" value="Genomic_DNA"/>
</dbReference>
<dbReference type="OrthoDB" id="9781069at2"/>